<reference evidence="1" key="1">
    <citation type="submission" date="2024-01" db="EMBL/GenBank/DDBJ databases">
        <authorList>
            <person name="Webb A."/>
        </authorList>
    </citation>
    <scope>NUCLEOTIDE SEQUENCE</scope>
    <source>
        <strain evidence="1">Pm1</strain>
    </source>
</reference>
<evidence type="ECO:0000313" key="1">
    <source>
        <dbReference type="EMBL" id="CAK7936507.1"/>
    </source>
</evidence>
<comment type="caution">
    <text evidence="1">The sequence shown here is derived from an EMBL/GenBank/DDBJ whole genome shotgun (WGS) entry which is preliminary data.</text>
</comment>
<dbReference type="Proteomes" id="UP001162060">
    <property type="component" value="Unassembled WGS sequence"/>
</dbReference>
<dbReference type="AlphaFoldDB" id="A0AAV1UR74"/>
<evidence type="ECO:0000313" key="2">
    <source>
        <dbReference type="Proteomes" id="UP001162060"/>
    </source>
</evidence>
<dbReference type="EMBL" id="CAKLBY020000224">
    <property type="protein sequence ID" value="CAK7936507.1"/>
    <property type="molecule type" value="Genomic_DNA"/>
</dbReference>
<gene>
    <name evidence="1" type="ORF">PM001_LOCUS21657</name>
</gene>
<protein>
    <submittedName>
        <fullName evidence="1">Uncharacterized protein</fullName>
    </submittedName>
</protein>
<accession>A0AAV1UR74</accession>
<name>A0AAV1UR74_9STRA</name>
<sequence length="92" mass="10465">MLSKIVAEIAQKVLSQQEETQRQIKTAISLVQQGVGPWSLDLENIKWPTYDYALKHVAGLIEDPVEQAKALGRVDKQVKEYKEFLMPALQDK</sequence>
<proteinExistence type="predicted"/>
<organism evidence="1 2">
    <name type="scientific">Peronospora matthiolae</name>
    <dbReference type="NCBI Taxonomy" id="2874970"/>
    <lineage>
        <taxon>Eukaryota</taxon>
        <taxon>Sar</taxon>
        <taxon>Stramenopiles</taxon>
        <taxon>Oomycota</taxon>
        <taxon>Peronosporomycetes</taxon>
        <taxon>Peronosporales</taxon>
        <taxon>Peronosporaceae</taxon>
        <taxon>Peronospora</taxon>
    </lineage>
</organism>